<keyword evidence="4 6" id="KW-0472">Membrane</keyword>
<protein>
    <submittedName>
        <fullName evidence="11">Membrane-bound serine protease (ClpP class)</fullName>
    </submittedName>
</protein>
<feature type="region of interest" description="Disordered" evidence="5">
    <location>
        <begin position="138"/>
        <end position="178"/>
    </location>
</feature>
<feature type="domain" description="NfeD integral membrane" evidence="9">
    <location>
        <begin position="279"/>
        <end position="395"/>
    </location>
</feature>
<dbReference type="PANTHER" id="PTHR33507">
    <property type="entry name" value="INNER MEMBRANE PROTEIN YBBJ"/>
    <property type="match status" value="1"/>
</dbReference>
<dbReference type="InterPro" id="IPR002810">
    <property type="entry name" value="NfeD-like_C"/>
</dbReference>
<keyword evidence="3 6" id="KW-1133">Transmembrane helix</keyword>
<feature type="transmembrane region" description="Helical" evidence="6">
    <location>
        <begin position="271"/>
        <end position="293"/>
    </location>
</feature>
<evidence type="ECO:0000256" key="2">
    <source>
        <dbReference type="ARBA" id="ARBA00022692"/>
    </source>
</evidence>
<evidence type="ECO:0000256" key="4">
    <source>
        <dbReference type="ARBA" id="ARBA00023136"/>
    </source>
</evidence>
<dbReference type="GO" id="GO:0016020">
    <property type="term" value="C:membrane"/>
    <property type="evidence" value="ECO:0007669"/>
    <property type="project" value="UniProtKB-SubCell"/>
</dbReference>
<evidence type="ECO:0000256" key="6">
    <source>
        <dbReference type="SAM" id="Phobius"/>
    </source>
</evidence>
<dbReference type="SUPFAM" id="SSF141322">
    <property type="entry name" value="NfeD domain-like"/>
    <property type="match status" value="1"/>
</dbReference>
<dbReference type="Proteomes" id="UP001204445">
    <property type="component" value="Unassembled WGS sequence"/>
</dbReference>
<keyword evidence="11" id="KW-0645">Protease</keyword>
<feature type="transmembrane region" description="Helical" evidence="6">
    <location>
        <begin position="379"/>
        <end position="400"/>
    </location>
</feature>
<dbReference type="RefSeq" id="WP_259053803.1">
    <property type="nucleotide sequence ID" value="NZ_JANUCT010000002.1"/>
</dbReference>
<dbReference type="AlphaFoldDB" id="A0AAE3HHE2"/>
<dbReference type="InterPro" id="IPR029045">
    <property type="entry name" value="ClpP/crotonase-like_dom_sf"/>
</dbReference>
<dbReference type="EMBL" id="JANUCT010000002">
    <property type="protein sequence ID" value="MCS3902299.1"/>
    <property type="molecule type" value="Genomic_DNA"/>
</dbReference>
<dbReference type="InterPro" id="IPR052165">
    <property type="entry name" value="Membrane_assoc_protease"/>
</dbReference>
<dbReference type="Pfam" id="PF01957">
    <property type="entry name" value="NfeD"/>
    <property type="match status" value="1"/>
</dbReference>
<keyword evidence="11" id="KW-0378">Hydrolase</keyword>
<dbReference type="GO" id="GO:0006508">
    <property type="term" value="P:proteolysis"/>
    <property type="evidence" value="ECO:0007669"/>
    <property type="project" value="UniProtKB-KW"/>
</dbReference>
<dbReference type="PANTHER" id="PTHR33507:SF4">
    <property type="entry name" value="NODULATION COMPETITIVENESS PROTEIN NFED"/>
    <property type="match status" value="1"/>
</dbReference>
<dbReference type="Gene3D" id="3.90.226.10">
    <property type="entry name" value="2-enoyl-CoA Hydratase, Chain A, domain 1"/>
    <property type="match status" value="1"/>
</dbReference>
<dbReference type="GO" id="GO:0008233">
    <property type="term" value="F:peptidase activity"/>
    <property type="evidence" value="ECO:0007669"/>
    <property type="project" value="UniProtKB-KW"/>
</dbReference>
<dbReference type="SUPFAM" id="SSF52096">
    <property type="entry name" value="ClpP/crotonase"/>
    <property type="match status" value="1"/>
</dbReference>
<feature type="domain" description="NfeD1b N-terminal" evidence="10">
    <location>
        <begin position="46"/>
        <end position="146"/>
    </location>
</feature>
<reference evidence="11" key="1">
    <citation type="submission" date="2022-08" db="EMBL/GenBank/DDBJ databases">
        <title>Genomic Encyclopedia of Type Strains, Phase III (KMG-III): the genomes of soil and plant-associated and newly described type strains.</title>
        <authorList>
            <person name="Whitman W."/>
        </authorList>
    </citation>
    <scope>NUCLEOTIDE SEQUENCE</scope>
    <source>
        <strain evidence="11">HMT 1</strain>
    </source>
</reference>
<accession>A0AAE3HHE2</accession>
<evidence type="ECO:0000256" key="3">
    <source>
        <dbReference type="ARBA" id="ARBA00022989"/>
    </source>
</evidence>
<feature type="transmembrane region" description="Helical" evidence="6">
    <location>
        <begin position="348"/>
        <end position="367"/>
    </location>
</feature>
<keyword evidence="7" id="KW-0732">Signal</keyword>
<dbReference type="FunFam" id="3.90.226.10:FF:000089">
    <property type="entry name" value="Membrane-bound serine protease"/>
    <property type="match status" value="1"/>
</dbReference>
<evidence type="ECO:0000259" key="10">
    <source>
        <dbReference type="Pfam" id="PF25145"/>
    </source>
</evidence>
<evidence type="ECO:0000256" key="5">
    <source>
        <dbReference type="SAM" id="MobiDB-lite"/>
    </source>
</evidence>
<dbReference type="InterPro" id="IPR056738">
    <property type="entry name" value="NfeD1b_N"/>
</dbReference>
<name>A0AAE3HHE2_9GAMM</name>
<keyword evidence="12" id="KW-1185">Reference proteome</keyword>
<comment type="caution">
    <text evidence="11">The sequence shown here is derived from an EMBL/GenBank/DDBJ whole genome shotgun (WGS) entry which is preliminary data.</text>
</comment>
<sequence>MRLVTTRRWLRRLLYVAALLPALLLSVGMADEATEQRQPIALELTVADAIGPAISDYILRGLDKARQRQAELVVIKLDTPGGLDASMRQINQAVIDSPIPVATYVHPAGARAASAGTYMLYASHIAAMTPGTNLGAATPVQLGGGMPGQPEPNGGERQPGDAKSADDNGDDETGGDAMSRKMVNDAIAYIRSLAELRERNADWAEQAVREAASLSASEAEAQNVIDLVVGSTAELLTQIDGRSVMLGDRNVTLDTAGLAVESFDPDWRTELLAIITNPNIVYLLMLLGFYGLIFELANPGYILPGVVGAICLILALYAVQVLPVNYAGMALILVGLAFMAGEMFVPSFGALGIGGLIAFVIGSVILFDADAPGYELSLWMIGTAAVLSGLLVMAAMGLLIRSHRRRVVSGSEEMIGSSGRMLEDCQGQGRVFVHGETWQCHSHESLRAGDSVRVVSRRGLILEVEPYKSEES</sequence>
<evidence type="ECO:0000256" key="1">
    <source>
        <dbReference type="ARBA" id="ARBA00004141"/>
    </source>
</evidence>
<gene>
    <name evidence="11" type="ORF">J2T55_000295</name>
</gene>
<dbReference type="Pfam" id="PF25145">
    <property type="entry name" value="NfeD1b_N"/>
    <property type="match status" value="1"/>
</dbReference>
<dbReference type="InterPro" id="IPR012340">
    <property type="entry name" value="NA-bd_OB-fold"/>
</dbReference>
<keyword evidence="2 6" id="KW-0812">Transmembrane</keyword>
<dbReference type="CDD" id="cd07020">
    <property type="entry name" value="Clp_protease_NfeD_1"/>
    <property type="match status" value="1"/>
</dbReference>
<feature type="chain" id="PRO_5042054968" evidence="7">
    <location>
        <begin position="31"/>
        <end position="472"/>
    </location>
</feature>
<evidence type="ECO:0000256" key="7">
    <source>
        <dbReference type="SAM" id="SignalP"/>
    </source>
</evidence>
<dbReference type="Gene3D" id="2.40.50.140">
    <property type="entry name" value="Nucleic acid-binding proteins"/>
    <property type="match status" value="1"/>
</dbReference>
<organism evidence="11 12">
    <name type="scientific">Methylohalomonas lacus</name>
    <dbReference type="NCBI Taxonomy" id="398773"/>
    <lineage>
        <taxon>Bacteria</taxon>
        <taxon>Pseudomonadati</taxon>
        <taxon>Pseudomonadota</taxon>
        <taxon>Gammaproteobacteria</taxon>
        <taxon>Methylohalomonadales</taxon>
        <taxon>Methylohalomonadaceae</taxon>
        <taxon>Methylohalomonas</taxon>
    </lineage>
</organism>
<evidence type="ECO:0000313" key="12">
    <source>
        <dbReference type="Proteomes" id="UP001204445"/>
    </source>
</evidence>
<feature type="transmembrane region" description="Helical" evidence="6">
    <location>
        <begin position="324"/>
        <end position="341"/>
    </location>
</feature>
<comment type="subcellular location">
    <subcellularLocation>
        <location evidence="1">Membrane</location>
        <topology evidence="1">Multi-pass membrane protein</topology>
    </subcellularLocation>
</comment>
<dbReference type="Pfam" id="PF24961">
    <property type="entry name" value="NfeD_membrane"/>
    <property type="match status" value="1"/>
</dbReference>
<evidence type="ECO:0000313" key="11">
    <source>
        <dbReference type="EMBL" id="MCS3902299.1"/>
    </source>
</evidence>
<evidence type="ECO:0000259" key="9">
    <source>
        <dbReference type="Pfam" id="PF24961"/>
    </source>
</evidence>
<dbReference type="InterPro" id="IPR056739">
    <property type="entry name" value="NfeD_membrane"/>
</dbReference>
<proteinExistence type="predicted"/>
<evidence type="ECO:0000259" key="8">
    <source>
        <dbReference type="Pfam" id="PF01957"/>
    </source>
</evidence>
<feature type="transmembrane region" description="Helical" evidence="6">
    <location>
        <begin position="300"/>
        <end position="318"/>
    </location>
</feature>
<feature type="signal peptide" evidence="7">
    <location>
        <begin position="1"/>
        <end position="30"/>
    </location>
</feature>
<feature type="domain" description="NfeD-like C-terminal" evidence="8">
    <location>
        <begin position="412"/>
        <end position="466"/>
    </location>
</feature>